<keyword evidence="2" id="KW-0812">Transmembrane</keyword>
<evidence type="ECO:0000256" key="1">
    <source>
        <dbReference type="ARBA" id="ARBA00004370"/>
    </source>
</evidence>
<organism evidence="6 7">
    <name type="scientific">Hydnum rufescens UP504</name>
    <dbReference type="NCBI Taxonomy" id="1448309"/>
    <lineage>
        <taxon>Eukaryota</taxon>
        <taxon>Fungi</taxon>
        <taxon>Dikarya</taxon>
        <taxon>Basidiomycota</taxon>
        <taxon>Agaricomycotina</taxon>
        <taxon>Agaricomycetes</taxon>
        <taxon>Cantharellales</taxon>
        <taxon>Hydnaceae</taxon>
        <taxon>Hydnum</taxon>
    </lineage>
</organism>
<comment type="caution">
    <text evidence="6">The sequence shown here is derived from an EMBL/GenBank/DDBJ whole genome shotgun (WGS) entry which is preliminary data.</text>
</comment>
<dbReference type="PANTHER" id="PTHR13608:SF3">
    <property type="entry name" value="ARMADILLO-LIKE HELICAL DOMAIN-CONTAINING PROTEIN 3"/>
    <property type="match status" value="1"/>
</dbReference>
<dbReference type="InterPro" id="IPR013636">
    <property type="entry name" value="ARMH3_C"/>
</dbReference>
<proteinExistence type="predicted"/>
<comment type="subcellular location">
    <subcellularLocation>
        <location evidence="1">Membrane</location>
    </subcellularLocation>
</comment>
<sequence>MALTLQSKFVSAYDKLLTGLTPQDLRQPRFILTSIPNLPPSVAPVNYSSQYTNQFWADLFGVEVESSFLADRLARLSKDACVVDLKDNLHTIFWVSISYLRPSTSPHDVYFNTRRRNALKLLAVLVPSLLMKNMAGWEMMEVFAGGVTKSDEVFTDFVATLVLTWEDSSAPAEDRALALLTALKFICGVDQHSLGAYFLRRDLYSSLCNIISNFETSQSVASDAIILLSVLANYHKRDAANLNPYLQHIMAEKNDVMFKNICRVAQMMLHLRLPPLSPGMIGALRPGGHEKSEIPVPESFSLHPVKASMFLLPLSEFLRANQSFRLVFIRPIPRLNDSDPTWVRSSLQLPSSGSSRAMSYAHTTLRILHTFVEDPILAKTLCVEKGVVRICRQRSPMLPISRAERPFFAALLDCCVLWLRHNLHKSLQVGSYISCVHLVHRGVRFLHQERIRLGVVPLGRALAIATGTAGIHTKRIDALIKVPRLAVLHQLLIRTLAYIINADFLPNSGNVHQLIYQLTLSTSTISAQRSLLDSLSTQSPSSSAQSRGRTGELRRRTALCLTSLERVTQYYSDKIAEERTRSVSVVMKCISREVGKDGVVLGGAKDVEDVLRDDGFDAIFNVEEAAAEAAFVRWSDFKTHLQASPLHIQSLVTKGL</sequence>
<dbReference type="InterPro" id="IPR039868">
    <property type="entry name" value="ARMD3-like"/>
</dbReference>
<evidence type="ECO:0000313" key="6">
    <source>
        <dbReference type="EMBL" id="KAF9513667.1"/>
    </source>
</evidence>
<dbReference type="AlphaFoldDB" id="A0A9P6DTX1"/>
<keyword evidence="4" id="KW-0472">Membrane</keyword>
<dbReference type="PANTHER" id="PTHR13608">
    <property type="entry name" value="ARMADILLO-LIKE HELICAL DOMAIN-CONTAINING PROTEIN 3"/>
    <property type="match status" value="1"/>
</dbReference>
<gene>
    <name evidence="6" type="ORF">BS47DRAFT_1393067</name>
</gene>
<name>A0A9P6DTX1_9AGAM</name>
<evidence type="ECO:0000259" key="5">
    <source>
        <dbReference type="SMART" id="SM01158"/>
    </source>
</evidence>
<dbReference type="OrthoDB" id="2012278at2759"/>
<evidence type="ECO:0000256" key="4">
    <source>
        <dbReference type="ARBA" id="ARBA00023136"/>
    </source>
</evidence>
<protein>
    <recommendedName>
        <fullName evidence="5">Armadillo-like helical domain-containing protein</fullName>
    </recommendedName>
</protein>
<evidence type="ECO:0000313" key="7">
    <source>
        <dbReference type="Proteomes" id="UP000886523"/>
    </source>
</evidence>
<evidence type="ECO:0000256" key="2">
    <source>
        <dbReference type="ARBA" id="ARBA00022692"/>
    </source>
</evidence>
<accession>A0A9P6DTX1</accession>
<dbReference type="SMART" id="SM01158">
    <property type="entry name" value="DUF1741"/>
    <property type="match status" value="1"/>
</dbReference>
<dbReference type="Proteomes" id="UP000886523">
    <property type="component" value="Unassembled WGS sequence"/>
</dbReference>
<keyword evidence="3" id="KW-1133">Transmembrane helix</keyword>
<dbReference type="GO" id="GO:0005829">
    <property type="term" value="C:cytosol"/>
    <property type="evidence" value="ECO:0007669"/>
    <property type="project" value="TreeGrafter"/>
</dbReference>
<evidence type="ECO:0000256" key="3">
    <source>
        <dbReference type="ARBA" id="ARBA00022989"/>
    </source>
</evidence>
<dbReference type="Pfam" id="PF08427">
    <property type="entry name" value="ARMH3_C"/>
    <property type="match status" value="1"/>
</dbReference>
<dbReference type="GO" id="GO:0016020">
    <property type="term" value="C:membrane"/>
    <property type="evidence" value="ECO:0007669"/>
    <property type="project" value="UniProtKB-SubCell"/>
</dbReference>
<keyword evidence="7" id="KW-1185">Reference proteome</keyword>
<feature type="domain" description="Armadillo-like helical" evidence="5">
    <location>
        <begin position="399"/>
        <end position="607"/>
    </location>
</feature>
<dbReference type="EMBL" id="MU128969">
    <property type="protein sequence ID" value="KAF9513667.1"/>
    <property type="molecule type" value="Genomic_DNA"/>
</dbReference>
<reference evidence="6" key="1">
    <citation type="journal article" date="2020" name="Nat. Commun.">
        <title>Large-scale genome sequencing of mycorrhizal fungi provides insights into the early evolution of symbiotic traits.</title>
        <authorList>
            <person name="Miyauchi S."/>
            <person name="Kiss E."/>
            <person name="Kuo A."/>
            <person name="Drula E."/>
            <person name="Kohler A."/>
            <person name="Sanchez-Garcia M."/>
            <person name="Morin E."/>
            <person name="Andreopoulos B."/>
            <person name="Barry K.W."/>
            <person name="Bonito G."/>
            <person name="Buee M."/>
            <person name="Carver A."/>
            <person name="Chen C."/>
            <person name="Cichocki N."/>
            <person name="Clum A."/>
            <person name="Culley D."/>
            <person name="Crous P.W."/>
            <person name="Fauchery L."/>
            <person name="Girlanda M."/>
            <person name="Hayes R.D."/>
            <person name="Keri Z."/>
            <person name="LaButti K."/>
            <person name="Lipzen A."/>
            <person name="Lombard V."/>
            <person name="Magnuson J."/>
            <person name="Maillard F."/>
            <person name="Murat C."/>
            <person name="Nolan M."/>
            <person name="Ohm R.A."/>
            <person name="Pangilinan J."/>
            <person name="Pereira M.F."/>
            <person name="Perotto S."/>
            <person name="Peter M."/>
            <person name="Pfister S."/>
            <person name="Riley R."/>
            <person name="Sitrit Y."/>
            <person name="Stielow J.B."/>
            <person name="Szollosi G."/>
            <person name="Zifcakova L."/>
            <person name="Stursova M."/>
            <person name="Spatafora J.W."/>
            <person name="Tedersoo L."/>
            <person name="Vaario L.M."/>
            <person name="Yamada A."/>
            <person name="Yan M."/>
            <person name="Wang P."/>
            <person name="Xu J."/>
            <person name="Bruns T."/>
            <person name="Baldrian P."/>
            <person name="Vilgalys R."/>
            <person name="Dunand C."/>
            <person name="Henrissat B."/>
            <person name="Grigoriev I.V."/>
            <person name="Hibbett D."/>
            <person name="Nagy L.G."/>
            <person name="Martin F.M."/>
        </authorList>
    </citation>
    <scope>NUCLEOTIDE SEQUENCE</scope>
    <source>
        <strain evidence="6">UP504</strain>
    </source>
</reference>